<evidence type="ECO:0000313" key="1">
    <source>
        <dbReference type="EMBL" id="MPC08276.1"/>
    </source>
</evidence>
<name>A0A5B7CIR6_PORTR</name>
<dbReference type="Proteomes" id="UP000324222">
    <property type="component" value="Unassembled WGS sequence"/>
</dbReference>
<dbReference type="EMBL" id="VSRR010000024">
    <property type="protein sequence ID" value="MPC08276.1"/>
    <property type="molecule type" value="Genomic_DNA"/>
</dbReference>
<dbReference type="AlphaFoldDB" id="A0A5B7CIR6"/>
<proteinExistence type="predicted"/>
<protein>
    <submittedName>
        <fullName evidence="1">Uncharacterized protein</fullName>
    </submittedName>
</protein>
<accession>A0A5B7CIR6</accession>
<sequence>MCCRPAVSLQLTVRRTFHRRPLQHYEEGVEYQESGEPVPRAASCVLSPLCLRDKAFICPFSSLDRDSHGLRFCFPPFEPCD</sequence>
<gene>
    <name evidence="1" type="ORF">E2C01_000857</name>
</gene>
<keyword evidence="2" id="KW-1185">Reference proteome</keyword>
<reference evidence="1 2" key="1">
    <citation type="submission" date="2019-05" db="EMBL/GenBank/DDBJ databases">
        <title>Another draft genome of Portunus trituberculatus and its Hox gene families provides insights of decapod evolution.</title>
        <authorList>
            <person name="Jeong J.-H."/>
            <person name="Song I."/>
            <person name="Kim S."/>
            <person name="Choi T."/>
            <person name="Kim D."/>
            <person name="Ryu S."/>
            <person name="Kim W."/>
        </authorList>
    </citation>
    <scope>NUCLEOTIDE SEQUENCE [LARGE SCALE GENOMIC DNA]</scope>
    <source>
        <tissue evidence="1">Muscle</tissue>
    </source>
</reference>
<organism evidence="1 2">
    <name type="scientific">Portunus trituberculatus</name>
    <name type="common">Swimming crab</name>
    <name type="synonym">Neptunus trituberculatus</name>
    <dbReference type="NCBI Taxonomy" id="210409"/>
    <lineage>
        <taxon>Eukaryota</taxon>
        <taxon>Metazoa</taxon>
        <taxon>Ecdysozoa</taxon>
        <taxon>Arthropoda</taxon>
        <taxon>Crustacea</taxon>
        <taxon>Multicrustacea</taxon>
        <taxon>Malacostraca</taxon>
        <taxon>Eumalacostraca</taxon>
        <taxon>Eucarida</taxon>
        <taxon>Decapoda</taxon>
        <taxon>Pleocyemata</taxon>
        <taxon>Brachyura</taxon>
        <taxon>Eubrachyura</taxon>
        <taxon>Portunoidea</taxon>
        <taxon>Portunidae</taxon>
        <taxon>Portuninae</taxon>
        <taxon>Portunus</taxon>
    </lineage>
</organism>
<comment type="caution">
    <text evidence="1">The sequence shown here is derived from an EMBL/GenBank/DDBJ whole genome shotgun (WGS) entry which is preliminary data.</text>
</comment>
<evidence type="ECO:0000313" key="2">
    <source>
        <dbReference type="Proteomes" id="UP000324222"/>
    </source>
</evidence>